<dbReference type="GO" id="GO:0000793">
    <property type="term" value="C:condensed chromosome"/>
    <property type="evidence" value="ECO:0007669"/>
    <property type="project" value="TreeGrafter"/>
</dbReference>
<dbReference type="GO" id="GO:0046975">
    <property type="term" value="F:histone H3K36 methyltransferase activity"/>
    <property type="evidence" value="ECO:0007669"/>
    <property type="project" value="TreeGrafter"/>
</dbReference>
<dbReference type="Proteomes" id="UP000054359">
    <property type="component" value="Unassembled WGS sequence"/>
</dbReference>
<dbReference type="PANTHER" id="PTHR46060">
    <property type="entry name" value="MARINER MOS1 TRANSPOSASE-LIKE PROTEIN"/>
    <property type="match status" value="1"/>
</dbReference>
<dbReference type="GO" id="GO:0015074">
    <property type="term" value="P:DNA integration"/>
    <property type="evidence" value="ECO:0007669"/>
    <property type="project" value="TreeGrafter"/>
</dbReference>
<dbReference type="GO" id="GO:0035861">
    <property type="term" value="C:site of double-strand break"/>
    <property type="evidence" value="ECO:0007669"/>
    <property type="project" value="TreeGrafter"/>
</dbReference>
<dbReference type="GO" id="GO:0000729">
    <property type="term" value="P:DNA double-strand break processing"/>
    <property type="evidence" value="ECO:0007669"/>
    <property type="project" value="TreeGrafter"/>
</dbReference>
<gene>
    <name evidence="1" type="ORF">X975_08337</name>
</gene>
<keyword evidence="2" id="KW-1185">Reference proteome</keyword>
<name>A0A087U5T1_STEMI</name>
<dbReference type="GO" id="GO:0006303">
    <property type="term" value="P:double-strand break repair via nonhomologous end joining"/>
    <property type="evidence" value="ECO:0007669"/>
    <property type="project" value="TreeGrafter"/>
</dbReference>
<dbReference type="GO" id="GO:0044774">
    <property type="term" value="P:mitotic DNA integrity checkpoint signaling"/>
    <property type="evidence" value="ECO:0007669"/>
    <property type="project" value="TreeGrafter"/>
</dbReference>
<dbReference type="AlphaFoldDB" id="A0A087U5T1"/>
<dbReference type="OMA" id="QRINNCD"/>
<keyword evidence="1" id="KW-0808">Transferase</keyword>
<accession>A0A087U5T1</accession>
<reference evidence="1 2" key="1">
    <citation type="submission" date="2013-11" db="EMBL/GenBank/DDBJ databases">
        <title>Genome sequencing of Stegodyphus mimosarum.</title>
        <authorList>
            <person name="Bechsgaard J."/>
        </authorList>
    </citation>
    <scope>NUCLEOTIDE SEQUENCE [LARGE SCALE GENOMIC DNA]</scope>
</reference>
<protein>
    <submittedName>
        <fullName evidence="1">Histone-lysine N-methyltransferase SETMAR</fullName>
    </submittedName>
</protein>
<dbReference type="GO" id="GO:0000014">
    <property type="term" value="F:single-stranded DNA endodeoxyribonuclease activity"/>
    <property type="evidence" value="ECO:0007669"/>
    <property type="project" value="TreeGrafter"/>
</dbReference>
<dbReference type="GO" id="GO:0003690">
    <property type="term" value="F:double-stranded DNA binding"/>
    <property type="evidence" value="ECO:0007669"/>
    <property type="project" value="TreeGrafter"/>
</dbReference>
<dbReference type="InterPro" id="IPR052709">
    <property type="entry name" value="Transposase-MT_Hybrid"/>
</dbReference>
<feature type="non-terminal residue" evidence="1">
    <location>
        <position position="164"/>
    </location>
</feature>
<dbReference type="EMBL" id="KK118321">
    <property type="protein sequence ID" value="KFM72720.1"/>
    <property type="molecule type" value="Genomic_DNA"/>
</dbReference>
<dbReference type="OrthoDB" id="6434373at2759"/>
<proteinExistence type="predicted"/>
<dbReference type="GO" id="GO:0003697">
    <property type="term" value="F:single-stranded DNA binding"/>
    <property type="evidence" value="ECO:0007669"/>
    <property type="project" value="TreeGrafter"/>
</dbReference>
<dbReference type="InterPro" id="IPR036397">
    <property type="entry name" value="RNaseH_sf"/>
</dbReference>
<dbReference type="GO" id="GO:0005634">
    <property type="term" value="C:nucleus"/>
    <property type="evidence" value="ECO:0007669"/>
    <property type="project" value="TreeGrafter"/>
</dbReference>
<sequence>MVTDDEKLITCNNVACKRSWKQCDESPQFASKAIIHQKKVIQSMWWDFKGVVHFEVLPRNQMFNSTVYCHQLDKLNNAINQKRPELMNRKGTVFHQDNARPHTSLVTRQKLFELGWDVLPYPTYSPDLALSDYHSFCSLQNSLNHKTFNSNETINRHQIQFFAS</sequence>
<evidence type="ECO:0000313" key="1">
    <source>
        <dbReference type="EMBL" id="KFM72720.1"/>
    </source>
</evidence>
<dbReference type="PANTHER" id="PTHR46060:SF2">
    <property type="entry name" value="HISTONE-LYSINE N-METHYLTRANSFERASE SETMAR"/>
    <property type="match status" value="1"/>
</dbReference>
<dbReference type="InterPro" id="IPR001888">
    <property type="entry name" value="Transposase_1"/>
</dbReference>
<dbReference type="GO" id="GO:0031297">
    <property type="term" value="P:replication fork processing"/>
    <property type="evidence" value="ECO:0007669"/>
    <property type="project" value="TreeGrafter"/>
</dbReference>
<dbReference type="Gene3D" id="3.30.420.10">
    <property type="entry name" value="Ribonuclease H-like superfamily/Ribonuclease H"/>
    <property type="match status" value="1"/>
</dbReference>
<dbReference type="STRING" id="407821.A0A087U5T1"/>
<dbReference type="GO" id="GO:0032259">
    <property type="term" value="P:methylation"/>
    <property type="evidence" value="ECO:0007669"/>
    <property type="project" value="UniProtKB-KW"/>
</dbReference>
<dbReference type="GO" id="GO:0044547">
    <property type="term" value="F:DNA topoisomerase binding"/>
    <property type="evidence" value="ECO:0007669"/>
    <property type="project" value="TreeGrafter"/>
</dbReference>
<evidence type="ECO:0000313" key="2">
    <source>
        <dbReference type="Proteomes" id="UP000054359"/>
    </source>
</evidence>
<keyword evidence="1" id="KW-0489">Methyltransferase</keyword>
<dbReference type="GO" id="GO:0042800">
    <property type="term" value="F:histone H3K4 methyltransferase activity"/>
    <property type="evidence" value="ECO:0007669"/>
    <property type="project" value="TreeGrafter"/>
</dbReference>
<organism evidence="1 2">
    <name type="scientific">Stegodyphus mimosarum</name>
    <name type="common">African social velvet spider</name>
    <dbReference type="NCBI Taxonomy" id="407821"/>
    <lineage>
        <taxon>Eukaryota</taxon>
        <taxon>Metazoa</taxon>
        <taxon>Ecdysozoa</taxon>
        <taxon>Arthropoda</taxon>
        <taxon>Chelicerata</taxon>
        <taxon>Arachnida</taxon>
        <taxon>Araneae</taxon>
        <taxon>Araneomorphae</taxon>
        <taxon>Entelegynae</taxon>
        <taxon>Eresoidea</taxon>
        <taxon>Eresidae</taxon>
        <taxon>Stegodyphus</taxon>
    </lineage>
</organism>
<dbReference type="Pfam" id="PF01359">
    <property type="entry name" value="Transposase_1"/>
    <property type="match status" value="1"/>
</dbReference>